<proteinExistence type="predicted"/>
<reference evidence="3" key="3">
    <citation type="submission" date="2018-08" db="UniProtKB">
        <authorList>
            <consortium name="EnsemblPlants"/>
        </authorList>
    </citation>
    <scope>IDENTIFICATION</scope>
    <source>
        <strain evidence="3">cv. Bd21</strain>
    </source>
</reference>
<gene>
    <name evidence="2" type="ORF">BRADI_1g35956v3</name>
</gene>
<dbReference type="EnsemblPlants" id="KQK17668">
    <property type="protein sequence ID" value="KQK17668"/>
    <property type="gene ID" value="BRADI_1g35956v3"/>
</dbReference>
<evidence type="ECO:0000313" key="3">
    <source>
        <dbReference type="EnsemblPlants" id="KQK17668"/>
    </source>
</evidence>
<dbReference type="EMBL" id="CM000880">
    <property type="protein sequence ID" value="KQK17668.1"/>
    <property type="molecule type" value="Genomic_DNA"/>
</dbReference>
<feature type="region of interest" description="Disordered" evidence="1">
    <location>
        <begin position="49"/>
        <end position="79"/>
    </location>
</feature>
<feature type="region of interest" description="Disordered" evidence="1">
    <location>
        <begin position="157"/>
        <end position="192"/>
    </location>
</feature>
<protein>
    <submittedName>
        <fullName evidence="2 3">Uncharacterized protein</fullName>
    </submittedName>
</protein>
<dbReference type="InParanoid" id="A0A0Q3K0F4"/>
<organism evidence="2">
    <name type="scientific">Brachypodium distachyon</name>
    <name type="common">Purple false brome</name>
    <name type="synonym">Trachynia distachya</name>
    <dbReference type="NCBI Taxonomy" id="15368"/>
    <lineage>
        <taxon>Eukaryota</taxon>
        <taxon>Viridiplantae</taxon>
        <taxon>Streptophyta</taxon>
        <taxon>Embryophyta</taxon>
        <taxon>Tracheophyta</taxon>
        <taxon>Spermatophyta</taxon>
        <taxon>Magnoliopsida</taxon>
        <taxon>Liliopsida</taxon>
        <taxon>Poales</taxon>
        <taxon>Poaceae</taxon>
        <taxon>BOP clade</taxon>
        <taxon>Pooideae</taxon>
        <taxon>Stipodae</taxon>
        <taxon>Brachypodieae</taxon>
        <taxon>Brachypodium</taxon>
    </lineage>
</organism>
<evidence type="ECO:0000313" key="4">
    <source>
        <dbReference type="Proteomes" id="UP000008810"/>
    </source>
</evidence>
<dbReference type="AlphaFoldDB" id="A0A0Q3K0F4"/>
<feature type="region of interest" description="Disordered" evidence="1">
    <location>
        <begin position="1"/>
        <end position="29"/>
    </location>
</feature>
<evidence type="ECO:0000313" key="2">
    <source>
        <dbReference type="EMBL" id="KQK17668.1"/>
    </source>
</evidence>
<dbReference type="Gramene" id="KQK17668">
    <property type="protein sequence ID" value="KQK17668"/>
    <property type="gene ID" value="BRADI_1g35956v3"/>
</dbReference>
<name>A0A0Q3K0F4_BRADI</name>
<keyword evidence="4" id="KW-1185">Reference proteome</keyword>
<reference evidence="2 3" key="1">
    <citation type="journal article" date="2010" name="Nature">
        <title>Genome sequencing and analysis of the model grass Brachypodium distachyon.</title>
        <authorList>
            <consortium name="International Brachypodium Initiative"/>
        </authorList>
    </citation>
    <scope>NUCLEOTIDE SEQUENCE [LARGE SCALE GENOMIC DNA]</scope>
    <source>
        <strain evidence="2 3">Bd21</strain>
    </source>
</reference>
<reference evidence="2" key="2">
    <citation type="submission" date="2017-06" db="EMBL/GenBank/DDBJ databases">
        <title>WGS assembly of Brachypodium distachyon.</title>
        <authorList>
            <consortium name="The International Brachypodium Initiative"/>
            <person name="Lucas S."/>
            <person name="Harmon-Smith M."/>
            <person name="Lail K."/>
            <person name="Tice H."/>
            <person name="Grimwood J."/>
            <person name="Bruce D."/>
            <person name="Barry K."/>
            <person name="Shu S."/>
            <person name="Lindquist E."/>
            <person name="Wang M."/>
            <person name="Pitluck S."/>
            <person name="Vogel J.P."/>
            <person name="Garvin D.F."/>
            <person name="Mockler T.C."/>
            <person name="Schmutz J."/>
            <person name="Rokhsar D."/>
            <person name="Bevan M.W."/>
        </authorList>
    </citation>
    <scope>NUCLEOTIDE SEQUENCE</scope>
    <source>
        <strain evidence="2">Bd21</strain>
    </source>
</reference>
<evidence type="ECO:0000256" key="1">
    <source>
        <dbReference type="SAM" id="MobiDB-lite"/>
    </source>
</evidence>
<sequence>MPIPLLPLTAAPDSPRAATPAFSPRRDTVSRGGCRVRVVVPLYSPNWLGSAPPRTRRRESAATRGGGERWPPGRPRSTRRLGVNVATEVFQDDLDPRAAWESTFSRVCEEEGDGDSRTRALLAVGALLLPAQLWIHDDKLLDSESMAVVGFRRRSGPIQGIGRPPQRVHGGATDLGRTEQYGGPDVGSMVTA</sequence>
<dbReference type="Proteomes" id="UP000008810">
    <property type="component" value="Chromosome 1"/>
</dbReference>
<accession>A0A0Q3K0F4</accession>